<feature type="region of interest" description="Disordered" evidence="1">
    <location>
        <begin position="83"/>
        <end position="138"/>
    </location>
</feature>
<gene>
    <name evidence="2" type="ORF">FN846DRAFT_912455</name>
</gene>
<keyword evidence="3" id="KW-1185">Reference proteome</keyword>
<dbReference type="EMBL" id="VXIS01000308">
    <property type="protein sequence ID" value="KAA8894810.1"/>
    <property type="molecule type" value="Genomic_DNA"/>
</dbReference>
<proteinExistence type="predicted"/>
<comment type="caution">
    <text evidence="2">The sequence shown here is derived from an EMBL/GenBank/DDBJ whole genome shotgun (WGS) entry which is preliminary data.</text>
</comment>
<organism evidence="2 3">
    <name type="scientific">Sphaerosporella brunnea</name>
    <dbReference type="NCBI Taxonomy" id="1250544"/>
    <lineage>
        <taxon>Eukaryota</taxon>
        <taxon>Fungi</taxon>
        <taxon>Dikarya</taxon>
        <taxon>Ascomycota</taxon>
        <taxon>Pezizomycotina</taxon>
        <taxon>Pezizomycetes</taxon>
        <taxon>Pezizales</taxon>
        <taxon>Pyronemataceae</taxon>
        <taxon>Sphaerosporella</taxon>
    </lineage>
</organism>
<dbReference type="InParanoid" id="A0A5J5EHC4"/>
<dbReference type="AlphaFoldDB" id="A0A5J5EHC4"/>
<name>A0A5J5EHC4_9PEZI</name>
<evidence type="ECO:0000313" key="2">
    <source>
        <dbReference type="EMBL" id="KAA8894810.1"/>
    </source>
</evidence>
<protein>
    <submittedName>
        <fullName evidence="2">Uncharacterized protein</fullName>
    </submittedName>
</protein>
<dbReference type="Proteomes" id="UP000326924">
    <property type="component" value="Unassembled WGS sequence"/>
</dbReference>
<feature type="compositionally biased region" description="Basic and acidic residues" evidence="1">
    <location>
        <begin position="102"/>
        <end position="138"/>
    </location>
</feature>
<reference evidence="2 3" key="1">
    <citation type="submission" date="2019-09" db="EMBL/GenBank/DDBJ databases">
        <title>Draft genome of the ectomycorrhizal ascomycete Sphaerosporella brunnea.</title>
        <authorList>
            <consortium name="DOE Joint Genome Institute"/>
            <person name="Benucci G.M."/>
            <person name="Marozzi G."/>
            <person name="Antonielli L."/>
            <person name="Sanchez S."/>
            <person name="Marco P."/>
            <person name="Wang X."/>
            <person name="Falini L.B."/>
            <person name="Barry K."/>
            <person name="Haridas S."/>
            <person name="Lipzen A."/>
            <person name="Labutti K."/>
            <person name="Grigoriev I.V."/>
            <person name="Murat C."/>
            <person name="Martin F."/>
            <person name="Albertini E."/>
            <person name="Donnini D."/>
            <person name="Bonito G."/>
        </authorList>
    </citation>
    <scope>NUCLEOTIDE SEQUENCE [LARGE SCALE GENOMIC DNA]</scope>
    <source>
        <strain evidence="2 3">Sb_GMNB300</strain>
    </source>
</reference>
<evidence type="ECO:0000313" key="3">
    <source>
        <dbReference type="Proteomes" id="UP000326924"/>
    </source>
</evidence>
<evidence type="ECO:0000256" key="1">
    <source>
        <dbReference type="SAM" id="MobiDB-lite"/>
    </source>
</evidence>
<sequence>MSVKHFRMIIHGADQTRALRNQAAHSISPQDVCLAILYSPSQVRRDLMALRFKQFWRVTPERYEALPEADNQLKRAHQMVNAAVRRSPPGTSEWGGGALAMHQRETLEGEADNDKDLDSKDDQGKHHHEADVDPKGAD</sequence>
<accession>A0A5J5EHC4</accession>